<reference evidence="3 4" key="1">
    <citation type="journal article" date="2020" name="ISME J.">
        <title>Uncovering the hidden diversity of litter-decomposition mechanisms in mushroom-forming fungi.</title>
        <authorList>
            <person name="Floudas D."/>
            <person name="Bentzer J."/>
            <person name="Ahren D."/>
            <person name="Johansson T."/>
            <person name="Persson P."/>
            <person name="Tunlid A."/>
        </authorList>
    </citation>
    <scope>NUCLEOTIDE SEQUENCE [LARGE SCALE GENOMIC DNA]</scope>
    <source>
        <strain evidence="3 4">CBS 406.79</strain>
    </source>
</reference>
<accession>A0A8H5CUB6</accession>
<evidence type="ECO:0000256" key="1">
    <source>
        <dbReference type="SAM" id="Coils"/>
    </source>
</evidence>
<feature type="compositionally biased region" description="Low complexity" evidence="2">
    <location>
        <begin position="47"/>
        <end position="58"/>
    </location>
</feature>
<feature type="compositionally biased region" description="Polar residues" evidence="2">
    <location>
        <begin position="86"/>
        <end position="108"/>
    </location>
</feature>
<protein>
    <submittedName>
        <fullName evidence="3">Uncharacterized protein</fullName>
    </submittedName>
</protein>
<comment type="caution">
    <text evidence="3">The sequence shown here is derived from an EMBL/GenBank/DDBJ whole genome shotgun (WGS) entry which is preliminary data.</text>
</comment>
<proteinExistence type="predicted"/>
<evidence type="ECO:0000313" key="4">
    <source>
        <dbReference type="Proteomes" id="UP000518752"/>
    </source>
</evidence>
<feature type="compositionally biased region" description="Polar residues" evidence="2">
    <location>
        <begin position="16"/>
        <end position="25"/>
    </location>
</feature>
<feature type="region of interest" description="Disordered" evidence="2">
    <location>
        <begin position="1"/>
        <end position="30"/>
    </location>
</feature>
<dbReference type="AlphaFoldDB" id="A0A8H5CUB6"/>
<feature type="region of interest" description="Disordered" evidence="2">
    <location>
        <begin position="44"/>
        <end position="108"/>
    </location>
</feature>
<evidence type="ECO:0000313" key="3">
    <source>
        <dbReference type="EMBL" id="KAF5347499.1"/>
    </source>
</evidence>
<keyword evidence="1" id="KW-0175">Coiled coil</keyword>
<keyword evidence="4" id="KW-1185">Reference proteome</keyword>
<evidence type="ECO:0000256" key="2">
    <source>
        <dbReference type="SAM" id="MobiDB-lite"/>
    </source>
</evidence>
<organism evidence="3 4">
    <name type="scientific">Collybiopsis confluens</name>
    <dbReference type="NCBI Taxonomy" id="2823264"/>
    <lineage>
        <taxon>Eukaryota</taxon>
        <taxon>Fungi</taxon>
        <taxon>Dikarya</taxon>
        <taxon>Basidiomycota</taxon>
        <taxon>Agaricomycotina</taxon>
        <taxon>Agaricomycetes</taxon>
        <taxon>Agaricomycetidae</taxon>
        <taxon>Agaricales</taxon>
        <taxon>Marasmiineae</taxon>
        <taxon>Omphalotaceae</taxon>
        <taxon>Collybiopsis</taxon>
    </lineage>
</organism>
<dbReference type="Proteomes" id="UP000518752">
    <property type="component" value="Unassembled WGS sequence"/>
</dbReference>
<sequence>MDLTGLPTKPAFKGLDTSQSHSDFVNSEMELTGTLSPTVSLVEGARSRAGSGSSSIGIDLTGFPADSSAKSPGTSHLVDLPVKSSDGAQQQQPEKQDPSFGTPQFHSTPIIQSNSEIILGKEKKHLQIQVIRMETELKAERERSVVRDKMLEDVKAEREELKEVVKVEREKRDAEREKRDAERSELREAVKVEREKYLLS</sequence>
<dbReference type="EMBL" id="JAACJN010000335">
    <property type="protein sequence ID" value="KAF5347499.1"/>
    <property type="molecule type" value="Genomic_DNA"/>
</dbReference>
<name>A0A8H5CUB6_9AGAR</name>
<feature type="coiled-coil region" evidence="1">
    <location>
        <begin position="123"/>
        <end position="187"/>
    </location>
</feature>
<gene>
    <name evidence="3" type="ORF">D9757_014325</name>
</gene>